<keyword evidence="6" id="KW-0234">DNA repair</keyword>
<organism evidence="8 9">
    <name type="scientific">Winmispira thermophila (strain ATCC 49972 / DSM 6192 / RI 19.B1)</name>
    <name type="common">Spirochaeta thermophila</name>
    <dbReference type="NCBI Taxonomy" id="665571"/>
    <lineage>
        <taxon>Bacteria</taxon>
        <taxon>Pseudomonadati</taxon>
        <taxon>Spirochaetota</taxon>
        <taxon>Spirochaetia</taxon>
        <taxon>Winmispirales</taxon>
        <taxon>Winmispiraceae</taxon>
        <taxon>Winmispira</taxon>
    </lineage>
</organism>
<evidence type="ECO:0000256" key="5">
    <source>
        <dbReference type="ARBA" id="ARBA00023125"/>
    </source>
</evidence>
<reference evidence="8 9" key="2">
    <citation type="journal article" date="2010" name="J. Bacteriol.">
        <title>Genome sequence of the polysaccharide-degrading, thermophilic anaerobe Spirochaeta thermophila DSM 6192.</title>
        <authorList>
            <person name="Angelov A."/>
            <person name="Liebl S."/>
            <person name="Ballschmiter M."/>
            <person name="Bomeke M."/>
            <person name="Lehmann R."/>
            <person name="Liesegang H."/>
            <person name="Daniel R."/>
            <person name="Liebl W."/>
        </authorList>
    </citation>
    <scope>NUCLEOTIDE SEQUENCE [LARGE SCALE GENOMIC DNA]</scope>
    <source>
        <strain evidence="9">ATCC 49972 / DSM 6192 / RI 19.B1</strain>
    </source>
</reference>
<dbReference type="GO" id="GO:0003697">
    <property type="term" value="F:single-stranded DNA binding"/>
    <property type="evidence" value="ECO:0007669"/>
    <property type="project" value="UniProtKB-UniRule"/>
</dbReference>
<keyword evidence="2 6" id="KW-0235">DNA replication</keyword>
<feature type="binding site" evidence="6">
    <location>
        <begin position="29"/>
        <end position="36"/>
    </location>
    <ligand>
        <name>ATP</name>
        <dbReference type="ChEBI" id="CHEBI:30616"/>
    </ligand>
</feature>
<dbReference type="HOGENOM" id="CLU_040267_0_1_12"/>
<dbReference type="RefSeq" id="WP_013312820.1">
    <property type="nucleotide sequence ID" value="NC_014484.1"/>
</dbReference>
<dbReference type="GO" id="GO:0000731">
    <property type="term" value="P:DNA synthesis involved in DNA repair"/>
    <property type="evidence" value="ECO:0007669"/>
    <property type="project" value="TreeGrafter"/>
</dbReference>
<dbReference type="NCBIfam" id="TIGR00611">
    <property type="entry name" value="recf"/>
    <property type="match status" value="1"/>
</dbReference>
<sequence length="363" mass="41347">MFLTIGSEGFRNIVTGTIDVGAPVVVFVGENGQGKTNILELVYLLCYGVSFRTRQNTFLIRRGRSSCRVHGEFRTEEGYILPILVEIGPTSKEIFLNEKKIANRKELFSISPCIVFAHDDIQFVVGSPLLHRQFMNQILTLVDPLFLDSLRTYNRILTSRNEALKEAREDLLDVYDDQLADIAHQITVKRERMMDAFSSILRSTCEEFGFSGNVFDVSYRASLKGDGKEELMRILRSERTQDLMVGFTRRGPHRDRLVFTMNGHPVPDYASTGEIRLLSLLLRVAQTTYVRESTGKTPILLFDDVLLELDPLKRRRVVEMIPHGRQSFFTFLPEEPILQVLGGGRSLVYHVVEGRIVPDETSQ</sequence>
<accession>E0RTB3</accession>
<dbReference type="GO" id="GO:0005737">
    <property type="term" value="C:cytoplasm"/>
    <property type="evidence" value="ECO:0007669"/>
    <property type="project" value="UniProtKB-SubCell"/>
</dbReference>
<dbReference type="eggNOG" id="COG1195">
    <property type="taxonomic scope" value="Bacteria"/>
</dbReference>
<dbReference type="GO" id="GO:0006260">
    <property type="term" value="P:DNA replication"/>
    <property type="evidence" value="ECO:0007669"/>
    <property type="project" value="UniProtKB-UniRule"/>
</dbReference>
<evidence type="ECO:0000256" key="6">
    <source>
        <dbReference type="HAMAP-Rule" id="MF_00365"/>
    </source>
</evidence>
<dbReference type="Gene3D" id="1.20.1050.90">
    <property type="entry name" value="RecF/RecN/SMC, N-terminal domain"/>
    <property type="match status" value="1"/>
</dbReference>
<dbReference type="InterPro" id="IPR042174">
    <property type="entry name" value="RecF_2"/>
</dbReference>
<dbReference type="SUPFAM" id="SSF52540">
    <property type="entry name" value="P-loop containing nucleoside triphosphate hydrolases"/>
    <property type="match status" value="1"/>
</dbReference>
<dbReference type="InterPro" id="IPR027417">
    <property type="entry name" value="P-loop_NTPase"/>
</dbReference>
<comment type="similarity">
    <text evidence="6">Belongs to the RecF family.</text>
</comment>
<dbReference type="GO" id="GO:0006302">
    <property type="term" value="P:double-strand break repair"/>
    <property type="evidence" value="ECO:0007669"/>
    <property type="project" value="TreeGrafter"/>
</dbReference>
<evidence type="ECO:0000256" key="3">
    <source>
        <dbReference type="ARBA" id="ARBA00022741"/>
    </source>
</evidence>
<comment type="function">
    <text evidence="6">The RecF protein is involved in DNA metabolism; it is required for DNA replication and normal SOS inducibility. RecF binds preferentially to single-stranded, linear DNA. It also seems to bind ATP.</text>
</comment>
<dbReference type="AlphaFoldDB" id="E0RTB3"/>
<keyword evidence="5 6" id="KW-0238">DNA-binding</keyword>
<evidence type="ECO:0000313" key="8">
    <source>
        <dbReference type="EMBL" id="ADN00979.1"/>
    </source>
</evidence>
<keyword evidence="1 6" id="KW-0963">Cytoplasm</keyword>
<dbReference type="InterPro" id="IPR003395">
    <property type="entry name" value="RecF/RecN/SMC_N"/>
</dbReference>
<keyword evidence="6" id="KW-0227">DNA damage</keyword>
<dbReference type="PANTHER" id="PTHR32182">
    <property type="entry name" value="DNA REPLICATION AND REPAIR PROTEIN RECF"/>
    <property type="match status" value="1"/>
</dbReference>
<evidence type="ECO:0000256" key="2">
    <source>
        <dbReference type="ARBA" id="ARBA00022705"/>
    </source>
</evidence>
<dbReference type="PaxDb" id="665571-STHERM_c00030"/>
<keyword evidence="6" id="KW-0742">SOS response</keyword>
<gene>
    <name evidence="6 8" type="primary">recF</name>
    <name evidence="8" type="ordered locus">STHERM_c00030</name>
</gene>
<dbReference type="GO" id="GO:0005524">
    <property type="term" value="F:ATP binding"/>
    <property type="evidence" value="ECO:0007669"/>
    <property type="project" value="UniProtKB-UniRule"/>
</dbReference>
<dbReference type="InterPro" id="IPR001238">
    <property type="entry name" value="DNA-binding_RecF"/>
</dbReference>
<comment type="subcellular location">
    <subcellularLocation>
        <location evidence="6">Cytoplasm</location>
    </subcellularLocation>
</comment>
<dbReference type="PANTHER" id="PTHR32182:SF0">
    <property type="entry name" value="DNA REPLICATION AND REPAIR PROTEIN RECF"/>
    <property type="match status" value="1"/>
</dbReference>
<dbReference type="Proteomes" id="UP000001296">
    <property type="component" value="Chromosome"/>
</dbReference>
<keyword evidence="3 6" id="KW-0547">Nucleotide-binding</keyword>
<dbReference type="GO" id="GO:0009432">
    <property type="term" value="P:SOS response"/>
    <property type="evidence" value="ECO:0007669"/>
    <property type="project" value="UniProtKB-UniRule"/>
</dbReference>
<dbReference type="EMBL" id="CP001698">
    <property type="protein sequence ID" value="ADN00979.1"/>
    <property type="molecule type" value="Genomic_DNA"/>
</dbReference>
<dbReference type="Gene3D" id="3.40.50.300">
    <property type="entry name" value="P-loop containing nucleotide triphosphate hydrolases"/>
    <property type="match status" value="1"/>
</dbReference>
<dbReference type="HAMAP" id="MF_00365">
    <property type="entry name" value="RecF"/>
    <property type="match status" value="1"/>
</dbReference>
<evidence type="ECO:0000256" key="1">
    <source>
        <dbReference type="ARBA" id="ARBA00022490"/>
    </source>
</evidence>
<evidence type="ECO:0000313" key="9">
    <source>
        <dbReference type="Proteomes" id="UP000001296"/>
    </source>
</evidence>
<evidence type="ECO:0000259" key="7">
    <source>
        <dbReference type="Pfam" id="PF02463"/>
    </source>
</evidence>
<reference key="1">
    <citation type="submission" date="2009-08" db="EMBL/GenBank/DDBJ databases">
        <title>The genome sequence of Spirochaeta thermophila DSM6192.</title>
        <authorList>
            <person name="Angelov A."/>
            <person name="Mientus M."/>
            <person name="Wittenberg S."/>
            <person name="Lehmann R."/>
            <person name="Liesegang H."/>
            <person name="Daniel R."/>
            <person name="Liebl W."/>
        </authorList>
    </citation>
    <scope>NUCLEOTIDE SEQUENCE</scope>
    <source>
        <strain>DSM 6192</strain>
    </source>
</reference>
<dbReference type="Pfam" id="PF02463">
    <property type="entry name" value="SMC_N"/>
    <property type="match status" value="1"/>
</dbReference>
<evidence type="ECO:0000256" key="4">
    <source>
        <dbReference type="ARBA" id="ARBA00022840"/>
    </source>
</evidence>
<name>E0RTB3_WINT6</name>
<protein>
    <recommendedName>
        <fullName evidence="6">DNA replication and repair protein RecF</fullName>
    </recommendedName>
</protein>
<keyword evidence="4 6" id="KW-0067">ATP-binding</keyword>
<dbReference type="KEGG" id="sta:STHERM_c00030"/>
<proteinExistence type="inferred from homology"/>
<feature type="domain" description="RecF/RecN/SMC N-terminal" evidence="7">
    <location>
        <begin position="6"/>
        <end position="325"/>
    </location>
</feature>